<dbReference type="InterPro" id="IPR047132">
    <property type="entry name" value="Olfact_rcpt_6C-like"/>
</dbReference>
<evidence type="ECO:0000256" key="6">
    <source>
        <dbReference type="ARBA" id="ARBA00022989"/>
    </source>
</evidence>
<dbReference type="InterPro" id="IPR017452">
    <property type="entry name" value="GPCR_Rhodpsn_7TM"/>
</dbReference>
<evidence type="ECO:0000259" key="13">
    <source>
        <dbReference type="PROSITE" id="PS50262"/>
    </source>
</evidence>
<dbReference type="GO" id="GO:0004930">
    <property type="term" value="F:G protein-coupled receptor activity"/>
    <property type="evidence" value="ECO:0007669"/>
    <property type="project" value="UniProtKB-KW"/>
</dbReference>
<evidence type="ECO:0000256" key="1">
    <source>
        <dbReference type="ARBA" id="ARBA00004651"/>
    </source>
</evidence>
<keyword evidence="7 11" id="KW-0297">G-protein coupled receptor</keyword>
<proteinExistence type="inferred from homology"/>
<dbReference type="PANTHER" id="PTHR26454">
    <property type="entry name" value="OLFACTORY RECEPTOR"/>
    <property type="match status" value="1"/>
</dbReference>
<evidence type="ECO:0000256" key="8">
    <source>
        <dbReference type="ARBA" id="ARBA00023136"/>
    </source>
</evidence>
<evidence type="ECO:0000313" key="15">
    <source>
        <dbReference type="RefSeq" id="XP_030043697.1"/>
    </source>
</evidence>
<dbReference type="PROSITE" id="PS00237">
    <property type="entry name" value="G_PROTEIN_RECEP_F1_1"/>
    <property type="match status" value="1"/>
</dbReference>
<feature type="transmembrane region" description="Helical" evidence="12">
    <location>
        <begin position="162"/>
        <end position="195"/>
    </location>
</feature>
<dbReference type="InterPro" id="IPR000725">
    <property type="entry name" value="Olfact_rcpt"/>
</dbReference>
<keyword evidence="5 12" id="KW-0552">Olfaction</keyword>
<evidence type="ECO:0000256" key="4">
    <source>
        <dbReference type="ARBA" id="ARBA00022692"/>
    </source>
</evidence>
<protein>
    <recommendedName>
        <fullName evidence="12">Olfactory receptor</fullName>
    </recommendedName>
</protein>
<dbReference type="InterPro" id="IPR000276">
    <property type="entry name" value="GPCR_Rhodpsn"/>
</dbReference>
<comment type="similarity">
    <text evidence="11">Belongs to the G-protein coupled receptor 1 family.</text>
</comment>
<dbReference type="PANTHER" id="PTHR26454:SF1">
    <property type="entry name" value="OLFACTORY RECEPTOR"/>
    <property type="match status" value="1"/>
</dbReference>
<dbReference type="Gene3D" id="1.20.1070.10">
    <property type="entry name" value="Rhodopsin 7-helix transmembrane proteins"/>
    <property type="match status" value="1"/>
</dbReference>
<organism evidence="14 15">
    <name type="scientific">Microcaecilia unicolor</name>
    <dbReference type="NCBI Taxonomy" id="1415580"/>
    <lineage>
        <taxon>Eukaryota</taxon>
        <taxon>Metazoa</taxon>
        <taxon>Chordata</taxon>
        <taxon>Craniata</taxon>
        <taxon>Vertebrata</taxon>
        <taxon>Euteleostomi</taxon>
        <taxon>Amphibia</taxon>
        <taxon>Gymnophiona</taxon>
        <taxon>Siphonopidae</taxon>
        <taxon>Microcaecilia</taxon>
    </lineage>
</organism>
<evidence type="ECO:0000256" key="5">
    <source>
        <dbReference type="ARBA" id="ARBA00022725"/>
    </source>
</evidence>
<keyword evidence="14" id="KW-1185">Reference proteome</keyword>
<dbReference type="PRINTS" id="PR00237">
    <property type="entry name" value="GPCRRHODOPSN"/>
</dbReference>
<comment type="subcellular location">
    <subcellularLocation>
        <location evidence="1 12">Cell membrane</location>
        <topology evidence="1 12">Multi-pass membrane protein</topology>
    </subcellularLocation>
</comment>
<dbReference type="PRINTS" id="PR00245">
    <property type="entry name" value="OLFACTORYR"/>
</dbReference>
<evidence type="ECO:0000256" key="11">
    <source>
        <dbReference type="RuleBase" id="RU000688"/>
    </source>
</evidence>
<keyword evidence="6 12" id="KW-1133">Transmembrane helix</keyword>
<sequence>MFIYLLTIMGNLIIIMLVWSDLHLHTPMYFFIGNFSFMEIWYITVTVPEMMANIAMDMKTISLEACITQCYFFFSLAATELLMLAVMAFDRYLAICKPLRYSTIMSNRVCLQLSLSCWLGGFLGIIPSVVLLALLQFCGPYIINHFFCDSPTLMKLSCTDTYLIELINFILALNIIMISFLLTLISYIFIVSTILRIPSTTGRHKAFSTCSSHLTVVLIFYGTLISMYVRPRATNELELNKAVAVFYTLVTPMLNPLIYSFRNKEVQRALKT</sequence>
<dbReference type="Pfam" id="PF13853">
    <property type="entry name" value="7tm_4"/>
    <property type="match status" value="1"/>
</dbReference>
<dbReference type="Proteomes" id="UP000515156">
    <property type="component" value="Chromosome 14"/>
</dbReference>
<gene>
    <name evidence="15" type="primary">LOC115458049</name>
</gene>
<evidence type="ECO:0000256" key="3">
    <source>
        <dbReference type="ARBA" id="ARBA00022606"/>
    </source>
</evidence>
<dbReference type="OrthoDB" id="9444602at2759"/>
<keyword evidence="2 12" id="KW-1003">Cell membrane</keyword>
<dbReference type="AlphaFoldDB" id="A0A6P7WK35"/>
<dbReference type="FunFam" id="1.20.1070.10:FF:000001">
    <property type="entry name" value="Olfactory receptor"/>
    <property type="match status" value="1"/>
</dbReference>
<evidence type="ECO:0000256" key="7">
    <source>
        <dbReference type="ARBA" id="ARBA00023040"/>
    </source>
</evidence>
<name>A0A6P7WK35_9AMPH</name>
<feature type="domain" description="G-protein coupled receptors family 1 profile" evidence="13">
    <location>
        <begin position="10"/>
        <end position="259"/>
    </location>
</feature>
<dbReference type="CDD" id="cd15912">
    <property type="entry name" value="7tmA_OR6C-like"/>
    <property type="match status" value="1"/>
</dbReference>
<dbReference type="GeneID" id="115458049"/>
<evidence type="ECO:0000256" key="2">
    <source>
        <dbReference type="ARBA" id="ARBA00022475"/>
    </source>
</evidence>
<evidence type="ECO:0000256" key="10">
    <source>
        <dbReference type="ARBA" id="ARBA00023224"/>
    </source>
</evidence>
<reference evidence="15" key="1">
    <citation type="submission" date="2025-08" db="UniProtKB">
        <authorList>
            <consortium name="RefSeq"/>
        </authorList>
    </citation>
    <scope>IDENTIFICATION</scope>
</reference>
<dbReference type="KEGG" id="muo:115458049"/>
<keyword evidence="10 11" id="KW-0807">Transducer</keyword>
<evidence type="ECO:0000256" key="9">
    <source>
        <dbReference type="ARBA" id="ARBA00023170"/>
    </source>
</evidence>
<feature type="transmembrane region" description="Helical" evidence="12">
    <location>
        <begin position="6"/>
        <end position="22"/>
    </location>
</feature>
<dbReference type="SUPFAM" id="SSF81321">
    <property type="entry name" value="Family A G protein-coupled receptor-like"/>
    <property type="match status" value="1"/>
</dbReference>
<keyword evidence="8 12" id="KW-0472">Membrane</keyword>
<keyword evidence="3 12" id="KW-0716">Sensory transduction</keyword>
<evidence type="ECO:0000256" key="12">
    <source>
        <dbReference type="RuleBase" id="RU363047"/>
    </source>
</evidence>
<feature type="transmembrane region" description="Helical" evidence="12">
    <location>
        <begin position="241"/>
        <end position="261"/>
    </location>
</feature>
<feature type="transmembrane region" description="Helical" evidence="12">
    <location>
        <begin position="29"/>
        <end position="51"/>
    </location>
</feature>
<keyword evidence="4 11" id="KW-0812">Transmembrane</keyword>
<dbReference type="RefSeq" id="XP_030043697.1">
    <property type="nucleotide sequence ID" value="XM_030187837.1"/>
</dbReference>
<keyword evidence="9 11" id="KW-0675">Receptor</keyword>
<dbReference type="GO" id="GO:0004984">
    <property type="term" value="F:olfactory receptor activity"/>
    <property type="evidence" value="ECO:0007669"/>
    <property type="project" value="InterPro"/>
</dbReference>
<feature type="transmembrane region" description="Helical" evidence="12">
    <location>
        <begin position="207"/>
        <end position="229"/>
    </location>
</feature>
<evidence type="ECO:0000313" key="14">
    <source>
        <dbReference type="Proteomes" id="UP000515156"/>
    </source>
</evidence>
<accession>A0A6P7WK35</accession>
<feature type="transmembrane region" description="Helical" evidence="12">
    <location>
        <begin position="71"/>
        <end position="94"/>
    </location>
</feature>
<dbReference type="InParanoid" id="A0A6P7WK35"/>
<feature type="transmembrane region" description="Helical" evidence="12">
    <location>
        <begin position="115"/>
        <end position="142"/>
    </location>
</feature>
<dbReference type="GO" id="GO:0005886">
    <property type="term" value="C:plasma membrane"/>
    <property type="evidence" value="ECO:0007669"/>
    <property type="project" value="UniProtKB-SubCell"/>
</dbReference>
<dbReference type="FunCoup" id="A0A6P7WK35">
    <property type="interactions" value="370"/>
</dbReference>
<dbReference type="PROSITE" id="PS50262">
    <property type="entry name" value="G_PROTEIN_RECEP_F1_2"/>
    <property type="match status" value="1"/>
</dbReference>